<feature type="region of interest" description="Disordered" evidence="1">
    <location>
        <begin position="1"/>
        <end position="45"/>
    </location>
</feature>
<feature type="non-terminal residue" evidence="2">
    <location>
        <position position="537"/>
    </location>
</feature>
<evidence type="ECO:0000256" key="1">
    <source>
        <dbReference type="SAM" id="MobiDB-lite"/>
    </source>
</evidence>
<proteinExistence type="predicted"/>
<sequence length="537" mass="59218">NETVKESIKRKVSITRPRRGTHTTDDAPSQILTSSPSASALSSLSTNNTITSATSSSSGRKFQIFTRRASVSSGNASKSLLSDLKLTRVDSSPTQRSVAPPSPIETGSNSHSQQQSSIATGKRRNPRPPSGHYPPPTLSTTEEEPSENSSNSNSHISNSRKFTFHIGTPPPIITSIRKPNSMFSLDINNSSKDERMEKLLKKTKVFFDQRSKPKARAASLWSFIDATNDLDQAQFFQENAEEVFDVTYKAFMNQVDKIKAQILNHLLDHGNHPRVRCQGFHLLLLWMNDQTIEFPECINLYANSISLDLFLYDQFASVENTDYRASCGLSELDQKFIRADDRGPLFSNPCPPTFNDSVSLLKIALTNIARLAHVAAGSNPPPENYDFAVMDNIEPDNGIAIGIGIDAALAAAKFNYELLKKYYLMKLFPTCSKKLGTSTHAKHESGFSSCPPAILRTLIQFFIDYCLDNTFFGSSEPVVTFPSPATPILKSIVLAFENREFAHEIIRQALILPAGSIATKDIVRGAVHIVGVWILSG</sequence>
<evidence type="ECO:0000313" key="2">
    <source>
        <dbReference type="EMBL" id="CAG8715506.1"/>
    </source>
</evidence>
<feature type="compositionally biased region" description="Polar residues" evidence="1">
    <location>
        <begin position="105"/>
        <end position="119"/>
    </location>
</feature>
<dbReference type="OrthoDB" id="2437611at2759"/>
<name>A0A9N9I0A1_9GLOM</name>
<dbReference type="EMBL" id="CAJVPS010024139">
    <property type="protein sequence ID" value="CAG8715506.1"/>
    <property type="molecule type" value="Genomic_DNA"/>
</dbReference>
<feature type="compositionally biased region" description="Pro residues" evidence="1">
    <location>
        <begin position="127"/>
        <end position="137"/>
    </location>
</feature>
<feature type="compositionally biased region" description="Basic residues" evidence="1">
    <location>
        <begin position="10"/>
        <end position="21"/>
    </location>
</feature>
<feature type="non-terminal residue" evidence="2">
    <location>
        <position position="1"/>
    </location>
</feature>
<feature type="region of interest" description="Disordered" evidence="1">
    <location>
        <begin position="87"/>
        <end position="164"/>
    </location>
</feature>
<organism evidence="2 3">
    <name type="scientific">Ambispora leptoticha</name>
    <dbReference type="NCBI Taxonomy" id="144679"/>
    <lineage>
        <taxon>Eukaryota</taxon>
        <taxon>Fungi</taxon>
        <taxon>Fungi incertae sedis</taxon>
        <taxon>Mucoromycota</taxon>
        <taxon>Glomeromycotina</taxon>
        <taxon>Glomeromycetes</taxon>
        <taxon>Archaeosporales</taxon>
        <taxon>Ambisporaceae</taxon>
        <taxon>Ambispora</taxon>
    </lineage>
</organism>
<evidence type="ECO:0000313" key="3">
    <source>
        <dbReference type="Proteomes" id="UP000789508"/>
    </source>
</evidence>
<dbReference type="AlphaFoldDB" id="A0A9N9I0A1"/>
<accession>A0A9N9I0A1</accession>
<comment type="caution">
    <text evidence="2">The sequence shown here is derived from an EMBL/GenBank/DDBJ whole genome shotgun (WGS) entry which is preliminary data.</text>
</comment>
<keyword evidence="3" id="KW-1185">Reference proteome</keyword>
<gene>
    <name evidence="2" type="ORF">ALEPTO_LOCUS12060</name>
</gene>
<feature type="compositionally biased region" description="Low complexity" evidence="1">
    <location>
        <begin position="31"/>
        <end position="45"/>
    </location>
</feature>
<protein>
    <submittedName>
        <fullName evidence="2">7003_t:CDS:1</fullName>
    </submittedName>
</protein>
<feature type="compositionally biased region" description="Low complexity" evidence="1">
    <location>
        <begin position="147"/>
        <end position="159"/>
    </location>
</feature>
<reference evidence="2" key="1">
    <citation type="submission" date="2021-06" db="EMBL/GenBank/DDBJ databases">
        <authorList>
            <person name="Kallberg Y."/>
            <person name="Tangrot J."/>
            <person name="Rosling A."/>
        </authorList>
    </citation>
    <scope>NUCLEOTIDE SEQUENCE</scope>
    <source>
        <strain evidence="2">FL130A</strain>
    </source>
</reference>
<dbReference type="Proteomes" id="UP000789508">
    <property type="component" value="Unassembled WGS sequence"/>
</dbReference>